<gene>
    <name evidence="1" type="ORF">NEOLEDRAFT_358818</name>
</gene>
<name>A0A165SM71_9AGAM</name>
<evidence type="ECO:0000313" key="2">
    <source>
        <dbReference type="Proteomes" id="UP000076761"/>
    </source>
</evidence>
<protein>
    <submittedName>
        <fullName evidence="1">Uncharacterized protein</fullName>
    </submittedName>
</protein>
<accession>A0A165SM71</accession>
<dbReference type="InParanoid" id="A0A165SM71"/>
<evidence type="ECO:0000313" key="1">
    <source>
        <dbReference type="EMBL" id="KZT25373.1"/>
    </source>
</evidence>
<proteinExistence type="predicted"/>
<organism evidence="1 2">
    <name type="scientific">Neolentinus lepideus HHB14362 ss-1</name>
    <dbReference type="NCBI Taxonomy" id="1314782"/>
    <lineage>
        <taxon>Eukaryota</taxon>
        <taxon>Fungi</taxon>
        <taxon>Dikarya</taxon>
        <taxon>Basidiomycota</taxon>
        <taxon>Agaricomycotina</taxon>
        <taxon>Agaricomycetes</taxon>
        <taxon>Gloeophyllales</taxon>
        <taxon>Gloeophyllaceae</taxon>
        <taxon>Neolentinus</taxon>
    </lineage>
</organism>
<sequence length="75" mass="8297">SLCSAPGHRPQAQNWLPDGQLRYPILENYYFCEPPICLKYATYIEESLNEEAAAGGMSGPFLCSPLTVSEQSQSQ</sequence>
<dbReference type="AlphaFoldDB" id="A0A165SM71"/>
<dbReference type="EMBL" id="KV425572">
    <property type="protein sequence ID" value="KZT25373.1"/>
    <property type="molecule type" value="Genomic_DNA"/>
</dbReference>
<feature type="non-terminal residue" evidence="1">
    <location>
        <position position="1"/>
    </location>
</feature>
<dbReference type="Proteomes" id="UP000076761">
    <property type="component" value="Unassembled WGS sequence"/>
</dbReference>
<keyword evidence="2" id="KW-1185">Reference proteome</keyword>
<reference evidence="1 2" key="1">
    <citation type="journal article" date="2016" name="Mol. Biol. Evol.">
        <title>Comparative Genomics of Early-Diverging Mushroom-Forming Fungi Provides Insights into the Origins of Lignocellulose Decay Capabilities.</title>
        <authorList>
            <person name="Nagy L.G."/>
            <person name="Riley R."/>
            <person name="Tritt A."/>
            <person name="Adam C."/>
            <person name="Daum C."/>
            <person name="Floudas D."/>
            <person name="Sun H."/>
            <person name="Yadav J.S."/>
            <person name="Pangilinan J."/>
            <person name="Larsson K.H."/>
            <person name="Matsuura K."/>
            <person name="Barry K."/>
            <person name="Labutti K."/>
            <person name="Kuo R."/>
            <person name="Ohm R.A."/>
            <person name="Bhattacharya S.S."/>
            <person name="Shirouzu T."/>
            <person name="Yoshinaga Y."/>
            <person name="Martin F.M."/>
            <person name="Grigoriev I.V."/>
            <person name="Hibbett D.S."/>
        </authorList>
    </citation>
    <scope>NUCLEOTIDE SEQUENCE [LARGE SCALE GENOMIC DNA]</scope>
    <source>
        <strain evidence="1 2">HHB14362 ss-1</strain>
    </source>
</reference>